<dbReference type="InterPro" id="IPR011994">
    <property type="entry name" value="Cytidylate_kinase_dom"/>
</dbReference>
<dbReference type="HAMAP" id="MF_00238">
    <property type="entry name" value="Cytidyl_kinase_type1"/>
    <property type="match status" value="1"/>
</dbReference>
<keyword evidence="2 8" id="KW-0808">Transferase</keyword>
<keyword evidence="8" id="KW-0963">Cytoplasm</keyword>
<dbReference type="PANTHER" id="PTHR21299">
    <property type="entry name" value="CYTIDYLATE KINASE/PANTOATE-BETA-ALANINE LIGASE"/>
    <property type="match status" value="1"/>
</dbReference>
<dbReference type="InterPro" id="IPR027417">
    <property type="entry name" value="P-loop_NTPase"/>
</dbReference>
<dbReference type="GO" id="GO:0036430">
    <property type="term" value="F:CMP kinase activity"/>
    <property type="evidence" value="ECO:0007669"/>
    <property type="project" value="RHEA"/>
</dbReference>
<dbReference type="Proteomes" id="UP000018872">
    <property type="component" value="Unassembled WGS sequence"/>
</dbReference>
<feature type="domain" description="Cytidylate kinase" evidence="9">
    <location>
        <begin position="7"/>
        <end position="226"/>
    </location>
</feature>
<accession>W2C9C6</accession>
<keyword evidence="5 8" id="KW-0067">ATP-binding</keyword>
<feature type="binding site" evidence="8">
    <location>
        <begin position="11"/>
        <end position="19"/>
    </location>
    <ligand>
        <name>ATP</name>
        <dbReference type="ChEBI" id="CHEBI:30616"/>
    </ligand>
</feature>
<dbReference type="Pfam" id="PF02224">
    <property type="entry name" value="Cytidylate_kin"/>
    <property type="match status" value="1"/>
</dbReference>
<evidence type="ECO:0000259" key="9">
    <source>
        <dbReference type="Pfam" id="PF02224"/>
    </source>
</evidence>
<dbReference type="AlphaFoldDB" id="W2C9C6"/>
<gene>
    <name evidence="8" type="primary">cmk</name>
    <name evidence="10" type="ORF">T229_11795</name>
</gene>
<evidence type="ECO:0000256" key="3">
    <source>
        <dbReference type="ARBA" id="ARBA00022741"/>
    </source>
</evidence>
<evidence type="ECO:0000256" key="4">
    <source>
        <dbReference type="ARBA" id="ARBA00022777"/>
    </source>
</evidence>
<dbReference type="GO" id="GO:0005829">
    <property type="term" value="C:cytosol"/>
    <property type="evidence" value="ECO:0007669"/>
    <property type="project" value="TreeGrafter"/>
</dbReference>
<dbReference type="GO" id="GO:0005524">
    <property type="term" value="F:ATP binding"/>
    <property type="evidence" value="ECO:0007669"/>
    <property type="project" value="UniProtKB-UniRule"/>
</dbReference>
<name>W2C9C6_9BACT</name>
<dbReference type="GO" id="GO:0036431">
    <property type="term" value="F:dCMP kinase activity"/>
    <property type="evidence" value="ECO:0007669"/>
    <property type="project" value="InterPro"/>
</dbReference>
<sequence length="232" mass="25827">MTKKIIVAIDGLSSCGKSTMARELAREVGYAYIDTGAMYRAVTLYALRHALLSPDGAVDAAALERRMGEIDITFRVNPATGRSETHLNGQNVEADIRGMEVSALVSRVSALPFVRRALVAQQQAMGREKGLVMDGRDIGTVVFPQAELKVFVTASDEVRAQRRVDELRAKGTDVSMEEVLRNVRERDRLDMERAESPLRRAEDAIELDNTHLTIEGQRERLLQLFRQATEGE</sequence>
<dbReference type="GO" id="GO:0015949">
    <property type="term" value="P:nucleobase-containing small molecule interconversion"/>
    <property type="evidence" value="ECO:0007669"/>
    <property type="project" value="TreeGrafter"/>
</dbReference>
<dbReference type="EC" id="2.7.4.25" evidence="8"/>
<dbReference type="SUPFAM" id="SSF52540">
    <property type="entry name" value="P-loop containing nucleoside triphosphate hydrolases"/>
    <property type="match status" value="1"/>
</dbReference>
<reference evidence="10 11" key="1">
    <citation type="submission" date="2013-11" db="EMBL/GenBank/DDBJ databases">
        <title>Single cell genomics of uncultured Tannerella BU063 (oral taxon 286).</title>
        <authorList>
            <person name="Beall C.J."/>
            <person name="Campbell A.G."/>
            <person name="Griffen A.L."/>
            <person name="Podar M."/>
            <person name="Leys E.J."/>
        </authorList>
    </citation>
    <scope>NUCLEOTIDE SEQUENCE [LARGE SCALE GENOMIC DNA]</scope>
    <source>
        <strain evidence="10">Cell 5</strain>
    </source>
</reference>
<evidence type="ECO:0000256" key="5">
    <source>
        <dbReference type="ARBA" id="ARBA00022840"/>
    </source>
</evidence>
<evidence type="ECO:0000256" key="8">
    <source>
        <dbReference type="HAMAP-Rule" id="MF_00238"/>
    </source>
</evidence>
<comment type="similarity">
    <text evidence="1 8">Belongs to the cytidylate kinase family. Type 1 subfamily.</text>
</comment>
<dbReference type="EMBL" id="AYYC01000727">
    <property type="protein sequence ID" value="ETK03869.1"/>
    <property type="molecule type" value="Genomic_DNA"/>
</dbReference>
<comment type="catalytic activity">
    <reaction evidence="7 8">
        <text>CMP + ATP = CDP + ADP</text>
        <dbReference type="Rhea" id="RHEA:11600"/>
        <dbReference type="ChEBI" id="CHEBI:30616"/>
        <dbReference type="ChEBI" id="CHEBI:58069"/>
        <dbReference type="ChEBI" id="CHEBI:60377"/>
        <dbReference type="ChEBI" id="CHEBI:456216"/>
        <dbReference type="EC" id="2.7.4.25"/>
    </reaction>
</comment>
<keyword evidence="3 8" id="KW-0547">Nucleotide-binding</keyword>
<evidence type="ECO:0000256" key="7">
    <source>
        <dbReference type="ARBA" id="ARBA00048478"/>
    </source>
</evidence>
<dbReference type="PATRIC" id="fig|1410950.3.peg.1765"/>
<keyword evidence="4 8" id="KW-0418">Kinase</keyword>
<organism evidence="10 11">
    <name type="scientific">Tannerella sp. oral taxon BU063 isolate Cell 5</name>
    <dbReference type="NCBI Taxonomy" id="1410950"/>
    <lineage>
        <taxon>Bacteria</taxon>
        <taxon>Pseudomonadati</taxon>
        <taxon>Bacteroidota</taxon>
        <taxon>Bacteroidia</taxon>
        <taxon>Bacteroidales</taxon>
        <taxon>Tannerellaceae</taxon>
        <taxon>Tannerella</taxon>
    </lineage>
</organism>
<evidence type="ECO:0000256" key="1">
    <source>
        <dbReference type="ARBA" id="ARBA00009427"/>
    </source>
</evidence>
<evidence type="ECO:0000313" key="11">
    <source>
        <dbReference type="Proteomes" id="UP000018872"/>
    </source>
</evidence>
<evidence type="ECO:0000256" key="2">
    <source>
        <dbReference type="ARBA" id="ARBA00022679"/>
    </source>
</evidence>
<protein>
    <recommendedName>
        <fullName evidence="8">Cytidylate kinase</fullName>
        <shortName evidence="8">CK</shortName>
        <ecNumber evidence="8">2.7.4.25</ecNumber>
    </recommendedName>
    <alternativeName>
        <fullName evidence="8">Cytidine monophosphate kinase</fullName>
        <shortName evidence="8">CMP kinase</shortName>
    </alternativeName>
</protein>
<dbReference type="CDD" id="cd02020">
    <property type="entry name" value="CMPK"/>
    <property type="match status" value="1"/>
</dbReference>
<dbReference type="GO" id="GO:0006220">
    <property type="term" value="P:pyrimidine nucleotide metabolic process"/>
    <property type="evidence" value="ECO:0007669"/>
    <property type="project" value="UniProtKB-UniRule"/>
</dbReference>
<proteinExistence type="inferred from homology"/>
<dbReference type="InterPro" id="IPR003136">
    <property type="entry name" value="Cytidylate_kin"/>
</dbReference>
<dbReference type="PANTHER" id="PTHR21299:SF2">
    <property type="entry name" value="CYTIDYLATE KINASE"/>
    <property type="match status" value="1"/>
</dbReference>
<evidence type="ECO:0000313" key="10">
    <source>
        <dbReference type="EMBL" id="ETK03869.1"/>
    </source>
</evidence>
<dbReference type="Gene3D" id="3.40.50.300">
    <property type="entry name" value="P-loop containing nucleotide triphosphate hydrolases"/>
    <property type="match status" value="1"/>
</dbReference>
<evidence type="ECO:0000256" key="6">
    <source>
        <dbReference type="ARBA" id="ARBA00047615"/>
    </source>
</evidence>
<comment type="caution">
    <text evidence="10">The sequence shown here is derived from an EMBL/GenBank/DDBJ whole genome shotgun (WGS) entry which is preliminary data.</text>
</comment>
<comment type="subcellular location">
    <subcellularLocation>
        <location evidence="8">Cytoplasm</location>
    </subcellularLocation>
</comment>
<comment type="catalytic activity">
    <reaction evidence="6 8">
        <text>dCMP + ATP = dCDP + ADP</text>
        <dbReference type="Rhea" id="RHEA:25094"/>
        <dbReference type="ChEBI" id="CHEBI:30616"/>
        <dbReference type="ChEBI" id="CHEBI:57566"/>
        <dbReference type="ChEBI" id="CHEBI:58593"/>
        <dbReference type="ChEBI" id="CHEBI:456216"/>
        <dbReference type="EC" id="2.7.4.25"/>
    </reaction>
</comment>
<dbReference type="NCBIfam" id="TIGR00017">
    <property type="entry name" value="cmk"/>
    <property type="match status" value="1"/>
</dbReference>